<evidence type="ECO:0000313" key="1">
    <source>
        <dbReference type="EMBL" id="MDP9825213.1"/>
    </source>
</evidence>
<dbReference type="EMBL" id="JAUSQZ010000001">
    <property type="protein sequence ID" value="MDP9825213.1"/>
    <property type="molecule type" value="Genomic_DNA"/>
</dbReference>
<accession>A0ABT9NXR4</accession>
<comment type="caution">
    <text evidence="1">The sequence shown here is derived from an EMBL/GenBank/DDBJ whole genome shotgun (WGS) entry which is preliminary data.</text>
</comment>
<dbReference type="RefSeq" id="WP_307238764.1">
    <property type="nucleotide sequence ID" value="NZ_JAUSQZ010000001.1"/>
</dbReference>
<name>A0ABT9NXR4_9ACTN</name>
<proteinExistence type="predicted"/>
<dbReference type="Proteomes" id="UP001235712">
    <property type="component" value="Unassembled WGS sequence"/>
</dbReference>
<organism evidence="1 2">
    <name type="scientific">Kineosporia succinea</name>
    <dbReference type="NCBI Taxonomy" id="84632"/>
    <lineage>
        <taxon>Bacteria</taxon>
        <taxon>Bacillati</taxon>
        <taxon>Actinomycetota</taxon>
        <taxon>Actinomycetes</taxon>
        <taxon>Kineosporiales</taxon>
        <taxon>Kineosporiaceae</taxon>
        <taxon>Kineosporia</taxon>
    </lineage>
</organism>
<gene>
    <name evidence="1" type="ORF">J2S57_000962</name>
</gene>
<evidence type="ECO:0000313" key="2">
    <source>
        <dbReference type="Proteomes" id="UP001235712"/>
    </source>
</evidence>
<protein>
    <recommendedName>
        <fullName evidence="3">Phage terminase large subunit-like protein</fullName>
    </recommendedName>
</protein>
<sequence>MSTFLATPDRTDFVPFQPTDEQARFLLGLFELDPVTGRRRYRRAVISRPKGWGKSPLLSAWIIAESLAPVVPDGWDAHGQPVARPWAELRTPWAQVCATSAEQTANAWVPLLEMIRGGSVVDEYDLDPMDTFIAMPKGRIEPVTAAATSREGNRPIACLLDQTESWLPANGGVRLAATLRRNLGKTGGVSVEAPNAYFPGLESVAEDSARYWSAIQEGRTQGDDGLLYDHREAPGDTELDDDESLLNGLRIAYGDSASDAGGWVDLRRIMAEVRDPGTDPQDARAFYLGQITHAKGSWVTSPQWNAVADATKYLSYGDTVTLGFDGSVRDDSTALVACRVDDGHLELLACWEKPLVRDDEWSVPGLEVDAAVAAAMQRFRVIGFYADPPYWETYVDRWNSLYGRKMRVGHRSHPLEWKTNQPSQMEEALKRFLTAVLGGQLSHDGGSQLTRHILNARRRLSATGKLAIGKDPQFPSKKIDAAMAAVLAFECRADALATGKGRIRKSNGFRAQRAI</sequence>
<keyword evidence="2" id="KW-1185">Reference proteome</keyword>
<reference evidence="1 2" key="1">
    <citation type="submission" date="2023-07" db="EMBL/GenBank/DDBJ databases">
        <title>Sequencing the genomes of 1000 actinobacteria strains.</title>
        <authorList>
            <person name="Klenk H.-P."/>
        </authorList>
    </citation>
    <scope>NUCLEOTIDE SEQUENCE [LARGE SCALE GENOMIC DNA]</scope>
    <source>
        <strain evidence="1 2">DSM 44388</strain>
    </source>
</reference>
<evidence type="ECO:0008006" key="3">
    <source>
        <dbReference type="Google" id="ProtNLM"/>
    </source>
</evidence>